<dbReference type="PROSITE" id="PS51257">
    <property type="entry name" value="PROKAR_LIPOPROTEIN"/>
    <property type="match status" value="1"/>
</dbReference>
<dbReference type="Proteomes" id="UP000041254">
    <property type="component" value="Unassembled WGS sequence"/>
</dbReference>
<sequence length="337" mass="37897">MTPEERNRLLLIGLGCFCPFLIVGVSLLGACFVTLEPNEFGIEVNRNTQQLNIDKLFRGGRNLVGIGHEFLTYPATDYLLLFAEDAYRRRQQSGDEVPALFEGDVTVRTWDGLSMVMGVVVQMRLGLDDTIESFTRLYRLIGTENWKGLVRAVSLSTIRDVAATYNATEFYSDRQRIGNTLTDALKRMFESVEMRCKEAHVINVQFPEELEDAIQELEIRRQEQQEALYRRGALLINAETETLVSATNAEQRIIEATAEGESAYLTANNSARATTTVLQKQAEALGSVQTTLGYGNISQLLAYQWLSNMREAKGQVLFDLDLPLSLRQQQNLTLTPP</sequence>
<dbReference type="InParanoid" id="A0A0G4ETX6"/>
<proteinExistence type="predicted"/>
<evidence type="ECO:0000259" key="2">
    <source>
        <dbReference type="Pfam" id="PF01145"/>
    </source>
</evidence>
<feature type="transmembrane region" description="Helical" evidence="1">
    <location>
        <begin position="9"/>
        <end position="35"/>
    </location>
</feature>
<feature type="domain" description="Band 7" evidence="2">
    <location>
        <begin position="64"/>
        <end position="231"/>
    </location>
</feature>
<gene>
    <name evidence="3" type="ORF">Vbra_8154</name>
</gene>
<protein>
    <recommendedName>
        <fullName evidence="2">Band 7 domain-containing protein</fullName>
    </recommendedName>
</protein>
<organism evidence="3 4">
    <name type="scientific">Vitrella brassicaformis (strain CCMP3155)</name>
    <dbReference type="NCBI Taxonomy" id="1169540"/>
    <lineage>
        <taxon>Eukaryota</taxon>
        <taxon>Sar</taxon>
        <taxon>Alveolata</taxon>
        <taxon>Colpodellida</taxon>
        <taxon>Vitrellaceae</taxon>
        <taxon>Vitrella</taxon>
    </lineage>
</organism>
<dbReference type="Gene3D" id="3.30.479.30">
    <property type="entry name" value="Band 7 domain"/>
    <property type="match status" value="1"/>
</dbReference>
<evidence type="ECO:0000313" key="3">
    <source>
        <dbReference type="EMBL" id="CEM01709.1"/>
    </source>
</evidence>
<name>A0A0G4ETX6_VITBC</name>
<dbReference type="EMBL" id="CDMY01000308">
    <property type="protein sequence ID" value="CEM01709.1"/>
    <property type="molecule type" value="Genomic_DNA"/>
</dbReference>
<dbReference type="Pfam" id="PF01145">
    <property type="entry name" value="Band_7"/>
    <property type="match status" value="1"/>
</dbReference>
<reference evidence="3 4" key="1">
    <citation type="submission" date="2014-11" db="EMBL/GenBank/DDBJ databases">
        <authorList>
            <person name="Zhu J."/>
            <person name="Qi W."/>
            <person name="Song R."/>
        </authorList>
    </citation>
    <scope>NUCLEOTIDE SEQUENCE [LARGE SCALE GENOMIC DNA]</scope>
</reference>
<evidence type="ECO:0000313" key="4">
    <source>
        <dbReference type="Proteomes" id="UP000041254"/>
    </source>
</evidence>
<dbReference type="PhylomeDB" id="A0A0G4ETX6"/>
<keyword evidence="4" id="KW-1185">Reference proteome</keyword>
<dbReference type="STRING" id="1169540.A0A0G4ETX6"/>
<accession>A0A0G4ETX6</accession>
<dbReference type="OMA" id="WLGANHE"/>
<keyword evidence="1" id="KW-0812">Transmembrane</keyword>
<dbReference type="VEuPathDB" id="CryptoDB:Vbra_8154"/>
<dbReference type="InterPro" id="IPR001107">
    <property type="entry name" value="Band_7"/>
</dbReference>
<keyword evidence="1" id="KW-1133">Transmembrane helix</keyword>
<dbReference type="AlphaFoldDB" id="A0A0G4ETX6"/>
<keyword evidence="1" id="KW-0472">Membrane</keyword>
<dbReference type="OrthoDB" id="441795at2759"/>
<evidence type="ECO:0000256" key="1">
    <source>
        <dbReference type="SAM" id="Phobius"/>
    </source>
</evidence>
<dbReference type="SUPFAM" id="SSF117892">
    <property type="entry name" value="Band 7/SPFH domain"/>
    <property type="match status" value="1"/>
</dbReference>
<dbReference type="InterPro" id="IPR036013">
    <property type="entry name" value="Band_7/SPFH_dom_sf"/>
</dbReference>